<dbReference type="CDD" id="cd10447">
    <property type="entry name" value="GIY-YIG_unchar_2"/>
    <property type="match status" value="1"/>
</dbReference>
<dbReference type="EMBL" id="CP046620">
    <property type="protein sequence ID" value="QHQ37435.1"/>
    <property type="molecule type" value="Genomic_DNA"/>
</dbReference>
<accession>A0A6P1T6Q6</accession>
<dbReference type="Pfam" id="PF14267">
    <property type="entry name" value="DUF4357"/>
    <property type="match status" value="1"/>
</dbReference>
<evidence type="ECO:0000313" key="3">
    <source>
        <dbReference type="Proteomes" id="UP000464495"/>
    </source>
</evidence>
<dbReference type="Proteomes" id="UP000464495">
    <property type="component" value="Chromosome"/>
</dbReference>
<sequence>MARGSSIELFFVDGQPDGMVTAEMFNWTGHVLRAPRLQVKDALSRQQSNGSGIYILLDDLAFPTQAYVGEAESISRRIRDHDSKKDWWTVAVICTTSADSLNKAHAKYLEARLLEIANTVKTVSLDNGNVPSRPGLNEAACANMEAFLDNLLMVLPAIRIDIFSDKTQSPAETKSKMRGNESEELFTLFFKKEGINASANLIGGHFVVKEGSDARSSWVGQDAPYRNLRSELEAKGIIVPAGANARFAKSYEFRSPSAASAVIVGRPDNGRMSWRHAETDRTYAEWEADKLSETSDEAVVTPWELEGVK</sequence>
<feature type="domain" description="DUF4357" evidence="1">
    <location>
        <begin position="229"/>
        <end position="277"/>
    </location>
</feature>
<protein>
    <submittedName>
        <fullName evidence="2">DUF4357 domain-containing protein</fullName>
    </submittedName>
</protein>
<evidence type="ECO:0000313" key="2">
    <source>
        <dbReference type="EMBL" id="QHQ37435.1"/>
    </source>
</evidence>
<dbReference type="InterPro" id="IPR025579">
    <property type="entry name" value="DUF4357"/>
</dbReference>
<evidence type="ECO:0000259" key="1">
    <source>
        <dbReference type="Pfam" id="PF14267"/>
    </source>
</evidence>
<proteinExistence type="predicted"/>
<keyword evidence="3" id="KW-1185">Reference proteome</keyword>
<dbReference type="KEGG" id="amaq:GO499_14190"/>
<reference evidence="2 3" key="1">
    <citation type="submission" date="2019-12" db="EMBL/GenBank/DDBJ databases">
        <title>Complete genome sequence of Algicella marina strain 9Alg 56(T) isolated from the red alga Tichocarpus crinitus.</title>
        <authorList>
            <person name="Kim S.-G."/>
            <person name="Nedashkovskaya O.I."/>
        </authorList>
    </citation>
    <scope>NUCLEOTIDE SEQUENCE [LARGE SCALE GENOMIC DNA]</scope>
    <source>
        <strain evidence="2 3">9Alg 56</strain>
    </source>
</reference>
<gene>
    <name evidence="2" type="ORF">GO499_14190</name>
</gene>
<dbReference type="AlphaFoldDB" id="A0A6P1T6Q6"/>
<name>A0A6P1T6Q6_9RHOB</name>
<organism evidence="2 3">
    <name type="scientific">Algicella marina</name>
    <dbReference type="NCBI Taxonomy" id="2683284"/>
    <lineage>
        <taxon>Bacteria</taxon>
        <taxon>Pseudomonadati</taxon>
        <taxon>Pseudomonadota</taxon>
        <taxon>Alphaproteobacteria</taxon>
        <taxon>Rhodobacterales</taxon>
        <taxon>Paracoccaceae</taxon>
        <taxon>Algicella</taxon>
    </lineage>
</organism>